<comment type="caution">
    <text evidence="2">The sequence shown here is derived from an EMBL/GenBank/DDBJ whole genome shotgun (WGS) entry which is preliminary data.</text>
</comment>
<feature type="domain" description="Trypsin-co-occurring" evidence="1">
    <location>
        <begin position="10"/>
        <end position="106"/>
    </location>
</feature>
<dbReference type="InterPro" id="IPR045794">
    <property type="entry name" value="Trypco1"/>
</dbReference>
<dbReference type="NCBIfam" id="NF041216">
    <property type="entry name" value="CU044_2847_fam"/>
    <property type="match status" value="1"/>
</dbReference>
<name>A0ABN1AN11_9ACTN</name>
<proteinExistence type="predicted"/>
<evidence type="ECO:0000259" key="1">
    <source>
        <dbReference type="Pfam" id="PF19493"/>
    </source>
</evidence>
<dbReference type="Pfam" id="PF19493">
    <property type="entry name" value="Trypco1"/>
    <property type="match status" value="1"/>
</dbReference>
<organism evidence="2 3">
    <name type="scientific">Streptomyces olivaceiscleroticus</name>
    <dbReference type="NCBI Taxonomy" id="68245"/>
    <lineage>
        <taxon>Bacteria</taxon>
        <taxon>Bacillati</taxon>
        <taxon>Actinomycetota</taxon>
        <taxon>Actinomycetes</taxon>
        <taxon>Kitasatosporales</taxon>
        <taxon>Streptomycetaceae</taxon>
        <taxon>Streptomyces</taxon>
    </lineage>
</organism>
<keyword evidence="3" id="KW-1185">Reference proteome</keyword>
<protein>
    <submittedName>
        <fullName evidence="2">CU044_2847 family protein</fullName>
    </submittedName>
</protein>
<accession>A0ABN1AN11</accession>
<sequence length="116" mass="11841">MTDPGVLVRFPLDGGGEVIVETAEDGPGVVGAGRADGTLADSTTTFDRALDGVRGAADAALRAFGSLAQRPDEVQIQFGVKLTAQAGAVITKTGVEGHLQVTVTWSGRREPAPEAP</sequence>
<evidence type="ECO:0000313" key="2">
    <source>
        <dbReference type="EMBL" id="GAA0480376.1"/>
    </source>
</evidence>
<reference evidence="2 3" key="1">
    <citation type="journal article" date="2019" name="Int. J. Syst. Evol. Microbiol.">
        <title>The Global Catalogue of Microorganisms (GCM) 10K type strain sequencing project: providing services to taxonomists for standard genome sequencing and annotation.</title>
        <authorList>
            <consortium name="The Broad Institute Genomics Platform"/>
            <consortium name="The Broad Institute Genome Sequencing Center for Infectious Disease"/>
            <person name="Wu L."/>
            <person name="Ma J."/>
        </authorList>
    </citation>
    <scope>NUCLEOTIDE SEQUENCE [LARGE SCALE GENOMIC DNA]</scope>
    <source>
        <strain evidence="2 3">JCM 4805</strain>
    </source>
</reference>
<evidence type="ECO:0000313" key="3">
    <source>
        <dbReference type="Proteomes" id="UP001500909"/>
    </source>
</evidence>
<gene>
    <name evidence="2" type="ORF">GCM10010361_51420</name>
</gene>
<dbReference type="Proteomes" id="UP001500909">
    <property type="component" value="Unassembled WGS sequence"/>
</dbReference>
<dbReference type="EMBL" id="BAAABY010000035">
    <property type="protein sequence ID" value="GAA0480376.1"/>
    <property type="molecule type" value="Genomic_DNA"/>
</dbReference>
<dbReference type="RefSeq" id="WP_346097584.1">
    <property type="nucleotide sequence ID" value="NZ_BAAABY010000035.1"/>
</dbReference>